<dbReference type="Proteomes" id="UP000000314">
    <property type="component" value="Chromosome 2"/>
</dbReference>
<dbReference type="GO" id="GO:0034355">
    <property type="term" value="P:NAD+ biosynthetic process via the salvage pathway"/>
    <property type="evidence" value="ECO:0007669"/>
    <property type="project" value="EnsemblFungi"/>
</dbReference>
<dbReference type="PRINTS" id="PR00988">
    <property type="entry name" value="URIDINKINASE"/>
</dbReference>
<reference evidence="1 2" key="1">
    <citation type="journal article" date="2009" name="Nat. Biotechnol.">
        <title>Genome sequence of the recombinant protein production host Pichia pastoris.</title>
        <authorList>
            <person name="De Schutter K."/>
            <person name="Lin Y.C."/>
            <person name="Tiels P."/>
            <person name="Van Hecke A."/>
            <person name="Glinka S."/>
            <person name="Weber-Lehmann J."/>
            <person name="Rouze P."/>
            <person name="Van de Peer Y."/>
            <person name="Callewaert N."/>
        </authorList>
    </citation>
    <scope>NUCLEOTIDE SEQUENCE [LARGE SCALE GENOMIC DNA]</scope>
    <source>
        <strain evidence="2">GS115 / ATCC 20864</strain>
    </source>
</reference>
<dbReference type="CDD" id="cd02024">
    <property type="entry name" value="NRK1"/>
    <property type="match status" value="1"/>
</dbReference>
<organism evidence="1 2">
    <name type="scientific">Komagataella phaffii (strain GS115 / ATCC 20864)</name>
    <name type="common">Yeast</name>
    <name type="synonym">Pichia pastoris</name>
    <dbReference type="NCBI Taxonomy" id="644223"/>
    <lineage>
        <taxon>Eukaryota</taxon>
        <taxon>Fungi</taxon>
        <taxon>Dikarya</taxon>
        <taxon>Ascomycota</taxon>
        <taxon>Saccharomycotina</taxon>
        <taxon>Pichiomycetes</taxon>
        <taxon>Pichiales</taxon>
        <taxon>Pichiaceae</taxon>
        <taxon>Komagataella</taxon>
    </lineage>
</organism>
<dbReference type="SUPFAM" id="SSF52540">
    <property type="entry name" value="P-loop containing nucleoside triphosphate hydrolases"/>
    <property type="match status" value="1"/>
</dbReference>
<gene>
    <name evidence="1" type="ordered locus">PAS_chr2-2_0359</name>
</gene>
<evidence type="ECO:0000313" key="1">
    <source>
        <dbReference type="EMBL" id="CAY69546.1"/>
    </source>
</evidence>
<dbReference type="HOGENOM" id="CLU_058668_1_1_1"/>
<evidence type="ECO:0000313" key="2">
    <source>
        <dbReference type="Proteomes" id="UP000000314"/>
    </source>
</evidence>
<name>C4R222_KOMPG</name>
<dbReference type="InterPro" id="IPR027417">
    <property type="entry name" value="P-loop_NTPase"/>
</dbReference>
<dbReference type="PANTHER" id="PTHR10285">
    <property type="entry name" value="URIDINE KINASE"/>
    <property type="match status" value="1"/>
</dbReference>
<dbReference type="FunCoup" id="C4R222">
    <property type="interactions" value="37"/>
</dbReference>
<sequence>MTQKVVIIGISGSSSSGKTTIARIISLVLPNCLLIHQDDFYRPNEEIPYDPKHKAQNWDSPDAIDFVKFKSVLHNLQNDPSFVYKVDSLELPGDDKFGADQEVVRHFSKLFEKFSDTKFVLVDGFMMYHRGELEGLFDIKLMIKTSYSTLKERRARRQGYNTIGGFWEDPPGYFDRFVWPGYYNFHKDLFNEPEHLVKANGGTLNAFATEQLGIMAFQNDDGGSFKQLQQDVLQSLYDRCITLGI</sequence>
<keyword evidence="1" id="KW-0808">Transferase</keyword>
<dbReference type="EMBL" id="FN392320">
    <property type="protein sequence ID" value="CAY69546.1"/>
    <property type="molecule type" value="Genomic_DNA"/>
</dbReference>
<dbReference type="SMR" id="C4R222"/>
<keyword evidence="1" id="KW-0418">Kinase</keyword>
<dbReference type="GO" id="GO:0046495">
    <property type="term" value="P:nicotinamide riboside metabolic process"/>
    <property type="evidence" value="ECO:0007669"/>
    <property type="project" value="EnsemblFungi"/>
</dbReference>
<dbReference type="GO" id="GO:0050262">
    <property type="term" value="F:ribosylnicotinamide kinase activity"/>
    <property type="evidence" value="ECO:0007669"/>
    <property type="project" value="EnsemblFungi"/>
</dbReference>
<protein>
    <submittedName>
        <fullName evidence="1">Nicotinamide riboside kinase</fullName>
    </submittedName>
</protein>
<keyword evidence="2" id="KW-1185">Reference proteome</keyword>
<accession>C4R222</accession>
<dbReference type="KEGG" id="ppa:PAS_chr2-2_0359"/>
<dbReference type="AlphaFoldDB" id="C4R222"/>
<dbReference type="OrthoDB" id="10041966at2759"/>
<dbReference type="GeneID" id="8198304"/>
<dbReference type="InParanoid" id="C4R222"/>
<dbReference type="OMA" id="FMSIPYE"/>
<dbReference type="RefSeq" id="XP_002491826.1">
    <property type="nucleotide sequence ID" value="XM_002491781.1"/>
</dbReference>
<dbReference type="STRING" id="644223.C4R222"/>
<dbReference type="Gene3D" id="3.40.50.300">
    <property type="entry name" value="P-loop containing nucleotide triphosphate hydrolases"/>
    <property type="match status" value="1"/>
</dbReference>
<dbReference type="eggNOG" id="KOG3308">
    <property type="taxonomic scope" value="Eukaryota"/>
</dbReference>
<proteinExistence type="predicted"/>